<sequence length="301" mass="34369">MKTRLIPVLLSSLIAILSASASVRGEEAEKQKIVWLAAEWVPSWIKEGPEKGTGYSDRMEKLLKAALPGFQHQEKFTSVPRVVRELFGEEETCFSAGFYEWIDPETGEPHTDTIWSAPIYLFYWHGLVMLKETRDRLPGGEKIYLSDVIGDGSLRLGLDRGRVYGPALDPILLDYQEADHVLMSGGNKDATANQYRLLSRGRIDYMVDYSFMMEYAARLLKTPDRFVFVPLADHETPHGLGAVACNNSEKGRRVIAAVNKALVDLRSSQEFRDINSEWFMLEGREEEFWRLWEEELLSRSE</sequence>
<dbReference type="RefSeq" id="WP_115935582.1">
    <property type="nucleotide sequence ID" value="NZ_QRDW01000002.1"/>
</dbReference>
<proteinExistence type="predicted"/>
<gene>
    <name evidence="2" type="ORF">DFP90_10235</name>
</gene>
<comment type="caution">
    <text evidence="2">The sequence shown here is derived from an EMBL/GenBank/DDBJ whole genome shotgun (WGS) entry which is preliminary data.</text>
</comment>
<dbReference type="OrthoDB" id="8480452at2"/>
<dbReference type="Proteomes" id="UP000256845">
    <property type="component" value="Unassembled WGS sequence"/>
</dbReference>
<dbReference type="EMBL" id="QRDW01000002">
    <property type="protein sequence ID" value="RED52019.1"/>
    <property type="molecule type" value="Genomic_DNA"/>
</dbReference>
<reference evidence="2 3" key="1">
    <citation type="submission" date="2018-07" db="EMBL/GenBank/DDBJ databases">
        <title>Genomic Encyclopedia of Type Strains, Phase III (KMG-III): the genomes of soil and plant-associated and newly described type strains.</title>
        <authorList>
            <person name="Whitman W."/>
        </authorList>
    </citation>
    <scope>NUCLEOTIDE SEQUENCE [LARGE SCALE GENOMIC DNA]</scope>
    <source>
        <strain evidence="2 3">CECT 8488</strain>
    </source>
</reference>
<evidence type="ECO:0000256" key="1">
    <source>
        <dbReference type="SAM" id="SignalP"/>
    </source>
</evidence>
<dbReference type="AlphaFoldDB" id="A0A3D9HRD9"/>
<feature type="signal peptide" evidence="1">
    <location>
        <begin position="1"/>
        <end position="21"/>
    </location>
</feature>
<protein>
    <submittedName>
        <fullName evidence="2">Uncharacterized protein (TIGR02285 family)</fullName>
    </submittedName>
</protein>
<accession>A0A3D9HRD9</accession>
<name>A0A3D9HRD9_9PROT</name>
<feature type="chain" id="PRO_5017792389" evidence="1">
    <location>
        <begin position="22"/>
        <end position="301"/>
    </location>
</feature>
<evidence type="ECO:0000313" key="2">
    <source>
        <dbReference type="EMBL" id="RED52019.1"/>
    </source>
</evidence>
<dbReference type="SUPFAM" id="SSF53850">
    <property type="entry name" value="Periplasmic binding protein-like II"/>
    <property type="match status" value="1"/>
</dbReference>
<organism evidence="2 3">
    <name type="scientific">Aestuariispira insulae</name>
    <dbReference type="NCBI Taxonomy" id="1461337"/>
    <lineage>
        <taxon>Bacteria</taxon>
        <taxon>Pseudomonadati</taxon>
        <taxon>Pseudomonadota</taxon>
        <taxon>Alphaproteobacteria</taxon>
        <taxon>Rhodospirillales</taxon>
        <taxon>Kiloniellaceae</taxon>
        <taxon>Aestuariispira</taxon>
    </lineage>
</organism>
<evidence type="ECO:0000313" key="3">
    <source>
        <dbReference type="Proteomes" id="UP000256845"/>
    </source>
</evidence>
<keyword evidence="1" id="KW-0732">Signal</keyword>
<keyword evidence="3" id="KW-1185">Reference proteome</keyword>